<reference evidence="1" key="1">
    <citation type="submission" date="2020-04" db="EMBL/GenBank/DDBJ databases">
        <title>Deep metagenomics examines the oral microbiome during advanced dental caries in children, revealing novel taxa and co-occurrences with host molecules.</title>
        <authorList>
            <person name="Baker J.L."/>
            <person name="Morton J.T."/>
            <person name="Dinis M."/>
            <person name="Alvarez R."/>
            <person name="Tran N.C."/>
            <person name="Knight R."/>
            <person name="Edlund A."/>
        </authorList>
    </citation>
    <scope>NUCLEOTIDE SEQUENCE</scope>
    <source>
        <strain evidence="1">JCVI_23_bin.11</strain>
    </source>
</reference>
<sequence>MRTKKLLGLNEKELYKEYSNNCRCNYPGCECKAINSHTYPQSYLRKFASSNFLYATDIESIVSTMFFKSYNVDFVNKVSVKRAGAKPLFCSKHDSDIFRVIESDEEVDLDNYLLLFLYRVFIYDYVLEKAVKVPSVQTQILKDKDYAKKLSEQDEDSYLFISNEIKKILDKDYSFRSYELLKVKLDRVITQRLENRINSLREEFVLKYFKINKKLDFAASGTMHFKASQVNTINNNPIPSIYALVPDKKNDCAYFTILFTLEEKENMDVLISRLEKEYEEYITGINDVFIKDMEFVLLDASQNVLINEILYEKLKEDHKLENLKKVYHLLNYARNKLIIDSDRIKLRDEAYELLKGIEIV</sequence>
<organism evidence="1 2">
    <name type="scientific">Parvimonas micra</name>
    <dbReference type="NCBI Taxonomy" id="33033"/>
    <lineage>
        <taxon>Bacteria</taxon>
        <taxon>Bacillati</taxon>
        <taxon>Bacillota</taxon>
        <taxon>Tissierellia</taxon>
        <taxon>Tissierellales</taxon>
        <taxon>Peptoniphilaceae</taxon>
        <taxon>Parvimonas</taxon>
    </lineage>
</organism>
<comment type="caution">
    <text evidence="1">The sequence shown here is derived from an EMBL/GenBank/DDBJ whole genome shotgun (WGS) entry which is preliminary data.</text>
</comment>
<dbReference type="RefSeq" id="WP_278477453.1">
    <property type="nucleotide sequence ID" value="NZ_JABZRE010000009.1"/>
</dbReference>
<dbReference type="EMBL" id="JABZRE010000009">
    <property type="protein sequence ID" value="MBF1306857.1"/>
    <property type="molecule type" value="Genomic_DNA"/>
</dbReference>
<name>A0A930E2Z0_9FIRM</name>
<gene>
    <name evidence="1" type="ORF">HXM94_03640</name>
</gene>
<evidence type="ECO:0000313" key="2">
    <source>
        <dbReference type="Proteomes" id="UP000758611"/>
    </source>
</evidence>
<dbReference type="Proteomes" id="UP000758611">
    <property type="component" value="Unassembled WGS sequence"/>
</dbReference>
<dbReference type="AlphaFoldDB" id="A0A930E2Z0"/>
<proteinExistence type="predicted"/>
<evidence type="ECO:0000313" key="1">
    <source>
        <dbReference type="EMBL" id="MBF1306857.1"/>
    </source>
</evidence>
<protein>
    <submittedName>
        <fullName evidence="1">Uncharacterized protein</fullName>
    </submittedName>
</protein>
<accession>A0A930E2Z0</accession>